<dbReference type="Gene3D" id="1.10.10.10">
    <property type="entry name" value="Winged helix-like DNA-binding domain superfamily/Winged helix DNA-binding domain"/>
    <property type="match status" value="1"/>
</dbReference>
<dbReference type="GO" id="GO:0016987">
    <property type="term" value="F:sigma factor activity"/>
    <property type="evidence" value="ECO:0007669"/>
    <property type="project" value="UniProtKB-KW"/>
</dbReference>
<dbReference type="GO" id="GO:0003677">
    <property type="term" value="F:DNA binding"/>
    <property type="evidence" value="ECO:0007669"/>
    <property type="project" value="InterPro"/>
</dbReference>
<proteinExistence type="inferred from homology"/>
<dbReference type="InterPro" id="IPR013325">
    <property type="entry name" value="RNA_pol_sigma_r2"/>
</dbReference>
<dbReference type="Pfam" id="PF08281">
    <property type="entry name" value="Sigma70_r4_2"/>
    <property type="match status" value="1"/>
</dbReference>
<organism evidence="8 10">
    <name type="scientific">Leyella lascolaii</name>
    <dbReference type="NCBI Taxonomy" id="1776379"/>
    <lineage>
        <taxon>Bacteria</taxon>
        <taxon>Pseudomonadati</taxon>
        <taxon>Bacteroidota</taxon>
        <taxon>Bacteroidia</taxon>
        <taxon>Bacteroidales</taxon>
        <taxon>Prevotellaceae</taxon>
        <taxon>Leyella</taxon>
    </lineage>
</organism>
<dbReference type="Proteomes" id="UP001167831">
    <property type="component" value="Unassembled WGS sequence"/>
</dbReference>
<name>A0AAW7JUR6_9BACT</name>
<feature type="domain" description="RNA polymerase sigma-70 region 2" evidence="5">
    <location>
        <begin position="22"/>
        <end position="91"/>
    </location>
</feature>
<evidence type="ECO:0000256" key="1">
    <source>
        <dbReference type="ARBA" id="ARBA00010641"/>
    </source>
</evidence>
<dbReference type="NCBIfam" id="TIGR02937">
    <property type="entry name" value="sigma70-ECF"/>
    <property type="match status" value="1"/>
</dbReference>
<dbReference type="AlphaFoldDB" id="A0AAW7JUR6"/>
<evidence type="ECO:0000259" key="6">
    <source>
        <dbReference type="Pfam" id="PF08281"/>
    </source>
</evidence>
<comment type="similarity">
    <text evidence="1">Belongs to the sigma-70 factor family. ECF subfamily.</text>
</comment>
<evidence type="ECO:0000313" key="10">
    <source>
        <dbReference type="Proteomes" id="UP001168478"/>
    </source>
</evidence>
<dbReference type="Gene3D" id="1.10.1740.10">
    <property type="match status" value="1"/>
</dbReference>
<evidence type="ECO:0000256" key="3">
    <source>
        <dbReference type="ARBA" id="ARBA00023082"/>
    </source>
</evidence>
<dbReference type="Proteomes" id="UP001168478">
    <property type="component" value="Unassembled WGS sequence"/>
</dbReference>
<evidence type="ECO:0000313" key="7">
    <source>
        <dbReference type="EMBL" id="MDN0023187.1"/>
    </source>
</evidence>
<dbReference type="SUPFAM" id="SSF88946">
    <property type="entry name" value="Sigma2 domain of RNA polymerase sigma factors"/>
    <property type="match status" value="1"/>
</dbReference>
<keyword evidence="2" id="KW-0805">Transcription regulation</keyword>
<dbReference type="PANTHER" id="PTHR43133:SF46">
    <property type="entry name" value="RNA POLYMERASE SIGMA-70 FACTOR ECF SUBFAMILY"/>
    <property type="match status" value="1"/>
</dbReference>
<dbReference type="SUPFAM" id="SSF88659">
    <property type="entry name" value="Sigma3 and sigma4 domains of RNA polymerase sigma factors"/>
    <property type="match status" value="1"/>
</dbReference>
<evidence type="ECO:0000313" key="8">
    <source>
        <dbReference type="EMBL" id="MDN0025062.1"/>
    </source>
</evidence>
<dbReference type="InterPro" id="IPR039425">
    <property type="entry name" value="RNA_pol_sigma-70-like"/>
</dbReference>
<dbReference type="EMBL" id="JAUEIE010000009">
    <property type="protein sequence ID" value="MDN0023187.1"/>
    <property type="molecule type" value="Genomic_DNA"/>
</dbReference>
<keyword evidence="4" id="KW-0804">Transcription</keyword>
<dbReference type="PANTHER" id="PTHR43133">
    <property type="entry name" value="RNA POLYMERASE ECF-TYPE SIGMA FACTO"/>
    <property type="match status" value="1"/>
</dbReference>
<reference evidence="8" key="2">
    <citation type="submission" date="2023-08" db="EMBL/GenBank/DDBJ databases">
        <title>Identification and characterization of horizontal gene transfer across gut microbiota members of farm animals based on homology search.</title>
        <authorList>
            <person name="Schwarzerova J."/>
            <person name="Nykrynova M."/>
            <person name="Jureckova K."/>
            <person name="Cejkova D."/>
            <person name="Rychlik I."/>
        </authorList>
    </citation>
    <scope>NUCLEOTIDE SEQUENCE</scope>
    <source>
        <strain evidence="8">ET15</strain>
        <strain evidence="7">ET37</strain>
    </source>
</reference>
<keyword evidence="3" id="KW-0731">Sigma factor</keyword>
<gene>
    <name evidence="7" type="ORF">QVN81_09170</name>
    <name evidence="8" type="ORF">QVN84_05950</name>
</gene>
<dbReference type="InterPro" id="IPR036388">
    <property type="entry name" value="WH-like_DNA-bd_sf"/>
</dbReference>
<accession>A0AAW7JUR6</accession>
<evidence type="ECO:0000256" key="4">
    <source>
        <dbReference type="ARBA" id="ARBA00023163"/>
    </source>
</evidence>
<keyword evidence="9" id="KW-1185">Reference proteome</keyword>
<feature type="domain" description="RNA polymerase sigma factor 70 region 4 type 2" evidence="6">
    <location>
        <begin position="116"/>
        <end position="167"/>
    </location>
</feature>
<comment type="caution">
    <text evidence="8">The sequence shown here is derived from an EMBL/GenBank/DDBJ whole genome shotgun (WGS) entry which is preliminary data.</text>
</comment>
<dbReference type="GO" id="GO:0006352">
    <property type="term" value="P:DNA-templated transcription initiation"/>
    <property type="evidence" value="ECO:0007669"/>
    <property type="project" value="InterPro"/>
</dbReference>
<dbReference type="RefSeq" id="WP_286686371.1">
    <property type="nucleotide sequence ID" value="NZ_JAUEIE010000009.1"/>
</dbReference>
<protein>
    <submittedName>
        <fullName evidence="8">Sigma-70 family RNA polymerase sigma factor</fullName>
    </submittedName>
</protein>
<evidence type="ECO:0000259" key="5">
    <source>
        <dbReference type="Pfam" id="PF04542"/>
    </source>
</evidence>
<dbReference type="EMBL" id="JAUEIF010000004">
    <property type="protein sequence ID" value="MDN0025062.1"/>
    <property type="molecule type" value="Genomic_DNA"/>
</dbReference>
<sequence>MESEKRLLNDIKNGSRSAMRELYDRYSGYATAVCLRYIPDRDEMQDVMQDSFVKIFTSLDSFEYRGEGSLRSWITRIVMNESLDYIRRNGRFTFTDDIPDGAEEDEPEIDAIPDDVLMEMIGRLPDGYRVVLNMYVFGGMSHKEIAEKLGIKTGTSASQYFHAKKLLAKMIDDYNKRQ</sequence>
<dbReference type="InterPro" id="IPR014284">
    <property type="entry name" value="RNA_pol_sigma-70_dom"/>
</dbReference>
<dbReference type="InterPro" id="IPR013249">
    <property type="entry name" value="RNA_pol_sigma70_r4_t2"/>
</dbReference>
<dbReference type="InterPro" id="IPR007627">
    <property type="entry name" value="RNA_pol_sigma70_r2"/>
</dbReference>
<reference evidence="8" key="1">
    <citation type="submission" date="2023-06" db="EMBL/GenBank/DDBJ databases">
        <authorList>
            <person name="Zeman M."/>
            <person name="Kubasova T."/>
            <person name="Jahodarova E."/>
            <person name="Nykrynova M."/>
            <person name="Rychlik I."/>
        </authorList>
    </citation>
    <scope>NUCLEOTIDE SEQUENCE</scope>
    <source>
        <strain evidence="8">ET15</strain>
        <strain evidence="7">ET37</strain>
    </source>
</reference>
<evidence type="ECO:0000256" key="2">
    <source>
        <dbReference type="ARBA" id="ARBA00023015"/>
    </source>
</evidence>
<dbReference type="Pfam" id="PF04542">
    <property type="entry name" value="Sigma70_r2"/>
    <property type="match status" value="1"/>
</dbReference>
<evidence type="ECO:0000313" key="9">
    <source>
        <dbReference type="Proteomes" id="UP001167831"/>
    </source>
</evidence>
<dbReference type="CDD" id="cd06171">
    <property type="entry name" value="Sigma70_r4"/>
    <property type="match status" value="1"/>
</dbReference>
<dbReference type="InterPro" id="IPR013324">
    <property type="entry name" value="RNA_pol_sigma_r3/r4-like"/>
</dbReference>